<gene>
    <name evidence="2" type="ORF">METZ01_LOCUS172217</name>
</gene>
<dbReference type="AlphaFoldDB" id="A0A382C222"/>
<feature type="transmembrane region" description="Helical" evidence="1">
    <location>
        <begin position="74"/>
        <end position="90"/>
    </location>
</feature>
<keyword evidence="1" id="KW-0812">Transmembrane</keyword>
<keyword evidence="1" id="KW-1133">Transmembrane helix</keyword>
<accession>A0A382C222</accession>
<reference evidence="2" key="1">
    <citation type="submission" date="2018-05" db="EMBL/GenBank/DDBJ databases">
        <authorList>
            <person name="Lanie J.A."/>
            <person name="Ng W.-L."/>
            <person name="Kazmierczak K.M."/>
            <person name="Andrzejewski T.M."/>
            <person name="Davidsen T.M."/>
            <person name="Wayne K.J."/>
            <person name="Tettelin H."/>
            <person name="Glass J.I."/>
            <person name="Rusch D."/>
            <person name="Podicherti R."/>
            <person name="Tsui H.-C.T."/>
            <person name="Winkler M.E."/>
        </authorList>
    </citation>
    <scope>NUCLEOTIDE SEQUENCE</scope>
</reference>
<proteinExistence type="predicted"/>
<dbReference type="EMBL" id="UINC01032160">
    <property type="protein sequence ID" value="SVB19363.1"/>
    <property type="molecule type" value="Genomic_DNA"/>
</dbReference>
<sequence length="118" mass="13189">MDSLIIEKITSMVSAPWVFAAMGFHIVNAFMGAFMAFRKKSGPLIRIHGLLYCSVISCIACFLILNQIHGANGVWEYLIALYFITVIPISKRWDALTHAFFALVGLTLLPLLVLLQIF</sequence>
<organism evidence="2">
    <name type="scientific">marine metagenome</name>
    <dbReference type="NCBI Taxonomy" id="408172"/>
    <lineage>
        <taxon>unclassified sequences</taxon>
        <taxon>metagenomes</taxon>
        <taxon>ecological metagenomes</taxon>
    </lineage>
</organism>
<feature type="transmembrane region" description="Helical" evidence="1">
    <location>
        <begin position="17"/>
        <end position="37"/>
    </location>
</feature>
<evidence type="ECO:0000313" key="2">
    <source>
        <dbReference type="EMBL" id="SVB19363.1"/>
    </source>
</evidence>
<evidence type="ECO:0000256" key="1">
    <source>
        <dbReference type="SAM" id="Phobius"/>
    </source>
</evidence>
<feature type="transmembrane region" description="Helical" evidence="1">
    <location>
        <begin position="97"/>
        <end position="117"/>
    </location>
</feature>
<feature type="transmembrane region" description="Helical" evidence="1">
    <location>
        <begin position="49"/>
        <end position="68"/>
    </location>
</feature>
<keyword evidence="1" id="KW-0472">Membrane</keyword>
<protein>
    <submittedName>
        <fullName evidence="2">Uncharacterized protein</fullName>
    </submittedName>
</protein>
<name>A0A382C222_9ZZZZ</name>